<dbReference type="RefSeq" id="WP_379573092.1">
    <property type="nucleotide sequence ID" value="NZ_JBHUFV010000023.1"/>
</dbReference>
<reference evidence="3" key="1">
    <citation type="journal article" date="2019" name="Int. J. Syst. Evol. Microbiol.">
        <title>The Global Catalogue of Microorganisms (GCM) 10K type strain sequencing project: providing services to taxonomists for standard genome sequencing and annotation.</title>
        <authorList>
            <consortium name="The Broad Institute Genomics Platform"/>
            <consortium name="The Broad Institute Genome Sequencing Center for Infectious Disease"/>
            <person name="Wu L."/>
            <person name="Ma J."/>
        </authorList>
    </citation>
    <scope>NUCLEOTIDE SEQUENCE [LARGE SCALE GENOMIC DNA]</scope>
    <source>
        <strain evidence="3">ICMP 6774ER</strain>
    </source>
</reference>
<name>A0ABW4SVU0_9ACTN</name>
<comment type="caution">
    <text evidence="2">The sequence shown here is derived from an EMBL/GenBank/DDBJ whole genome shotgun (WGS) entry which is preliminary data.</text>
</comment>
<sequence>MLEAPAAGTDRLPVPARFAQSVEMEDALALPDEPTRRAEEG</sequence>
<feature type="region of interest" description="Disordered" evidence="1">
    <location>
        <begin position="1"/>
        <end position="41"/>
    </location>
</feature>
<keyword evidence="3" id="KW-1185">Reference proteome</keyword>
<dbReference type="Proteomes" id="UP001597368">
    <property type="component" value="Unassembled WGS sequence"/>
</dbReference>
<dbReference type="EMBL" id="JBHUFV010000023">
    <property type="protein sequence ID" value="MFD1933045.1"/>
    <property type="molecule type" value="Genomic_DNA"/>
</dbReference>
<protein>
    <submittedName>
        <fullName evidence="2">Uncharacterized protein</fullName>
    </submittedName>
</protein>
<gene>
    <name evidence="2" type="ORF">ACFSKW_16340</name>
</gene>
<evidence type="ECO:0000313" key="3">
    <source>
        <dbReference type="Proteomes" id="UP001597368"/>
    </source>
</evidence>
<evidence type="ECO:0000313" key="2">
    <source>
        <dbReference type="EMBL" id="MFD1933045.1"/>
    </source>
</evidence>
<proteinExistence type="predicted"/>
<organism evidence="2 3">
    <name type="scientific">Nonomuraea mangrovi</name>
    <dbReference type="NCBI Taxonomy" id="2316207"/>
    <lineage>
        <taxon>Bacteria</taxon>
        <taxon>Bacillati</taxon>
        <taxon>Actinomycetota</taxon>
        <taxon>Actinomycetes</taxon>
        <taxon>Streptosporangiales</taxon>
        <taxon>Streptosporangiaceae</taxon>
        <taxon>Nonomuraea</taxon>
    </lineage>
</organism>
<evidence type="ECO:0000256" key="1">
    <source>
        <dbReference type="SAM" id="MobiDB-lite"/>
    </source>
</evidence>
<accession>A0ABW4SVU0</accession>